<gene>
    <name evidence="2" type="ORF">AMSG_11203</name>
</gene>
<evidence type="ECO:0000256" key="1">
    <source>
        <dbReference type="SAM" id="MobiDB-lite"/>
    </source>
</evidence>
<feature type="region of interest" description="Disordered" evidence="1">
    <location>
        <begin position="1"/>
        <end position="83"/>
    </location>
</feature>
<sequence length="578" mass="60188">MATEGTPAASLSAAAGQAGPRRSRRRTTARGTATGTAAGAGSATGVATGTGTGTRTGTGTGTVAGRSKQTAADGGVTGNVTVSGDELPFTEAIVYEDPHWLAHDSPGPKYSLPSTLSPRGPLIGSSARRRMAAENVGPGPGAYLLPSPFDAPTPRSLPRALIRSDLPLVGDAVEGAENEEGGHVSPLAPPYADGPLAPGSLAQTRGHGGANAETAGSTRRGVSAVPSAVVGPSYAAPTASSKIALNETERKRVEMSQEAAPNAALHATVAGKGASAAEPGSASASGSPEASTTGSPMLAVDTPPAKTRRRMFAAHRKAKERSPTESVASLASAASSLAPFLSTKQRFQEESAIEHHSPGPKYLLPSAFGRGQAAALSPQRRRQRSLPPALRKATTPKHRPAPMVPQSEYPATPEADVDTSKPVKVFDVYACCRYPRYPAATTEPNVVTSYWERRASPIEPPARSAAEAERARLMREGVRRPRVPEPPTETTPSPRRRSPRRQSHAAKASAAPGSPRPPASKSSPRVPRVTTNTARRRRMRRQSSTALYEDDGSDGDVFITKLSISRNRERRSSAGSRV</sequence>
<dbReference type="GeneID" id="25569236"/>
<feature type="compositionally biased region" description="Low complexity" evidence="1">
    <location>
        <begin position="8"/>
        <end position="20"/>
    </location>
</feature>
<feature type="region of interest" description="Disordered" evidence="1">
    <location>
        <begin position="474"/>
        <end position="578"/>
    </location>
</feature>
<feature type="compositionally biased region" description="Gly residues" evidence="1">
    <location>
        <begin position="48"/>
        <end position="62"/>
    </location>
</feature>
<dbReference type="RefSeq" id="XP_013752854.1">
    <property type="nucleotide sequence ID" value="XM_013897400.1"/>
</dbReference>
<dbReference type="EMBL" id="GL349504">
    <property type="protein sequence ID" value="KNC55772.1"/>
    <property type="molecule type" value="Genomic_DNA"/>
</dbReference>
<feature type="compositionally biased region" description="Low complexity" evidence="1">
    <location>
        <begin position="29"/>
        <end position="47"/>
    </location>
</feature>
<feature type="region of interest" description="Disordered" evidence="1">
    <location>
        <begin position="370"/>
        <end position="419"/>
    </location>
</feature>
<feature type="compositionally biased region" description="Basic and acidic residues" evidence="1">
    <location>
        <begin position="474"/>
        <end position="483"/>
    </location>
</feature>
<name>A0A0L0DUA0_THETB</name>
<keyword evidence="3" id="KW-1185">Reference proteome</keyword>
<feature type="region of interest" description="Disordered" evidence="1">
    <location>
        <begin position="172"/>
        <end position="306"/>
    </location>
</feature>
<evidence type="ECO:0000313" key="2">
    <source>
        <dbReference type="EMBL" id="KNC55772.1"/>
    </source>
</evidence>
<dbReference type="Proteomes" id="UP000054408">
    <property type="component" value="Unassembled WGS sequence"/>
</dbReference>
<feature type="compositionally biased region" description="Low complexity" evidence="1">
    <location>
        <begin position="221"/>
        <end position="237"/>
    </location>
</feature>
<evidence type="ECO:0000313" key="3">
    <source>
        <dbReference type="Proteomes" id="UP000054408"/>
    </source>
</evidence>
<feature type="compositionally biased region" description="Low complexity" evidence="1">
    <location>
        <begin position="270"/>
        <end position="295"/>
    </location>
</feature>
<proteinExistence type="predicted"/>
<organism evidence="2 3">
    <name type="scientific">Thecamonas trahens ATCC 50062</name>
    <dbReference type="NCBI Taxonomy" id="461836"/>
    <lineage>
        <taxon>Eukaryota</taxon>
        <taxon>Apusozoa</taxon>
        <taxon>Apusomonadida</taxon>
        <taxon>Apusomonadidae</taxon>
        <taxon>Thecamonas</taxon>
    </lineage>
</organism>
<accession>A0A0L0DUA0</accession>
<dbReference type="AlphaFoldDB" id="A0A0L0DUA0"/>
<protein>
    <submittedName>
        <fullName evidence="2">Uncharacterized protein</fullName>
    </submittedName>
</protein>
<feature type="compositionally biased region" description="Low complexity" evidence="1">
    <location>
        <begin position="505"/>
        <end position="533"/>
    </location>
</feature>
<feature type="compositionally biased region" description="Basic residues" evidence="1">
    <location>
        <begin position="494"/>
        <end position="504"/>
    </location>
</feature>
<reference evidence="2 3" key="1">
    <citation type="submission" date="2010-05" db="EMBL/GenBank/DDBJ databases">
        <title>The Genome Sequence of Thecamonas trahens ATCC 50062.</title>
        <authorList>
            <consortium name="The Broad Institute Genome Sequencing Platform"/>
            <person name="Russ C."/>
            <person name="Cuomo C."/>
            <person name="Shea T."/>
            <person name="Young S.K."/>
            <person name="Zeng Q."/>
            <person name="Koehrsen M."/>
            <person name="Haas B."/>
            <person name="Borodovsky M."/>
            <person name="Guigo R."/>
            <person name="Alvarado L."/>
            <person name="Berlin A."/>
            <person name="Bochicchio J."/>
            <person name="Borenstein D."/>
            <person name="Chapman S."/>
            <person name="Chen Z."/>
            <person name="Freedman E."/>
            <person name="Gellesch M."/>
            <person name="Goldberg J."/>
            <person name="Griggs A."/>
            <person name="Gujja S."/>
            <person name="Heilman E."/>
            <person name="Heiman D."/>
            <person name="Hepburn T."/>
            <person name="Howarth C."/>
            <person name="Jen D."/>
            <person name="Larson L."/>
            <person name="Mehta T."/>
            <person name="Park D."/>
            <person name="Pearson M."/>
            <person name="Roberts A."/>
            <person name="Saif S."/>
            <person name="Shenoy N."/>
            <person name="Sisk P."/>
            <person name="Stolte C."/>
            <person name="Sykes S."/>
            <person name="Thomson T."/>
            <person name="Walk T."/>
            <person name="White J."/>
            <person name="Yandava C."/>
            <person name="Burger G."/>
            <person name="Gray M.W."/>
            <person name="Holland P.W.H."/>
            <person name="King N."/>
            <person name="Lang F.B.F."/>
            <person name="Roger A.J."/>
            <person name="Ruiz-Trillo I."/>
            <person name="Lander E."/>
            <person name="Nusbaum C."/>
        </authorList>
    </citation>
    <scope>NUCLEOTIDE SEQUENCE [LARGE SCALE GENOMIC DNA]</scope>
    <source>
        <strain evidence="2 3">ATCC 50062</strain>
    </source>
</reference>